<dbReference type="GO" id="GO:0005737">
    <property type="term" value="C:cytoplasm"/>
    <property type="evidence" value="ECO:0007669"/>
    <property type="project" value="TreeGrafter"/>
</dbReference>
<protein>
    <submittedName>
        <fullName evidence="5">Rho-GAP domain-containing protein</fullName>
    </submittedName>
</protein>
<sequence length="418" mass="47092">MSTFKASAASLLSQCTDDLLKDDCTTAIECEIRDGDGYETNTIFFQTLGALISSFSRSDLRTQGLYRLSGNNAIQKTFLDYFENMPIAQVTFAIERACALKALIRKMKNRIFPYSQRAALINVSSNVFYENEASNLWVSQNGGNPKTLKALRILCWFIPNTHRRILHMLLPHLMKVVAEEKHNKMSLSNIAMIFTPLIFPVIENGDMKESERDITNMSKLLAICALHSDDLFSLPDDLIHSVDNSIRMQREDSAFQLNDLLQSEESEPVIATPTVYCSPSKSTTQYELAKLMAEINSMKDESTKKRLMKSYQKMQREKLGIDENKIRKPFLSLNLMSKLSKSARLPFSPKSKNTESETETDEACGSSICTDDLSSIDSSKHDFDMVSIASSNVTINSMNADLAMTPLQKKALSREYLI</sequence>
<evidence type="ECO:0000313" key="4">
    <source>
        <dbReference type="Proteomes" id="UP000887540"/>
    </source>
</evidence>
<feature type="region of interest" description="Disordered" evidence="2">
    <location>
        <begin position="345"/>
        <end position="366"/>
    </location>
</feature>
<dbReference type="WBParaSite" id="ACRNAN_Path_325.g1239.t2">
    <property type="protein sequence ID" value="ACRNAN_Path_325.g1239.t2"/>
    <property type="gene ID" value="ACRNAN_Path_325.g1239"/>
</dbReference>
<dbReference type="GO" id="GO:0005096">
    <property type="term" value="F:GTPase activator activity"/>
    <property type="evidence" value="ECO:0007669"/>
    <property type="project" value="UniProtKB-KW"/>
</dbReference>
<dbReference type="PANTHER" id="PTHR14963">
    <property type="entry name" value="RHO GTPASE ACTIVATING PROTEIN 18,19-RELATED"/>
    <property type="match status" value="1"/>
</dbReference>
<reference evidence="5" key="1">
    <citation type="submission" date="2022-11" db="UniProtKB">
        <authorList>
            <consortium name="WormBaseParasite"/>
        </authorList>
    </citation>
    <scope>IDENTIFICATION</scope>
</reference>
<dbReference type="PROSITE" id="PS50238">
    <property type="entry name" value="RHOGAP"/>
    <property type="match status" value="1"/>
</dbReference>
<dbReference type="AlphaFoldDB" id="A0A914C6G3"/>
<dbReference type="Gene3D" id="1.10.555.10">
    <property type="entry name" value="Rho GTPase activation protein"/>
    <property type="match status" value="1"/>
</dbReference>
<dbReference type="InterPro" id="IPR000198">
    <property type="entry name" value="RhoGAP_dom"/>
</dbReference>
<dbReference type="GO" id="GO:0051056">
    <property type="term" value="P:regulation of small GTPase mediated signal transduction"/>
    <property type="evidence" value="ECO:0007669"/>
    <property type="project" value="TreeGrafter"/>
</dbReference>
<keyword evidence="1" id="KW-0343">GTPase activation</keyword>
<dbReference type="PANTHER" id="PTHR14963:SF7">
    <property type="entry name" value="RHO GTPASE-ACTIVATING PROTEIN 19"/>
    <property type="match status" value="1"/>
</dbReference>
<evidence type="ECO:0000256" key="2">
    <source>
        <dbReference type="SAM" id="MobiDB-lite"/>
    </source>
</evidence>
<dbReference type="InterPro" id="IPR008936">
    <property type="entry name" value="Rho_GTPase_activation_prot"/>
</dbReference>
<organism evidence="4 5">
    <name type="scientific">Acrobeloides nanus</name>
    <dbReference type="NCBI Taxonomy" id="290746"/>
    <lineage>
        <taxon>Eukaryota</taxon>
        <taxon>Metazoa</taxon>
        <taxon>Ecdysozoa</taxon>
        <taxon>Nematoda</taxon>
        <taxon>Chromadorea</taxon>
        <taxon>Rhabditida</taxon>
        <taxon>Tylenchina</taxon>
        <taxon>Cephalobomorpha</taxon>
        <taxon>Cephaloboidea</taxon>
        <taxon>Cephalobidae</taxon>
        <taxon>Acrobeloides</taxon>
    </lineage>
</organism>
<dbReference type="SUPFAM" id="SSF48350">
    <property type="entry name" value="GTPase activation domain, GAP"/>
    <property type="match status" value="1"/>
</dbReference>
<dbReference type="SMART" id="SM00324">
    <property type="entry name" value="RhoGAP"/>
    <property type="match status" value="1"/>
</dbReference>
<dbReference type="CDD" id="cd00159">
    <property type="entry name" value="RhoGAP"/>
    <property type="match status" value="1"/>
</dbReference>
<feature type="domain" description="Rho-GAP" evidence="3">
    <location>
        <begin position="26"/>
        <end position="232"/>
    </location>
</feature>
<evidence type="ECO:0000256" key="1">
    <source>
        <dbReference type="ARBA" id="ARBA00022468"/>
    </source>
</evidence>
<name>A0A914C6G3_9BILA</name>
<keyword evidence="4" id="KW-1185">Reference proteome</keyword>
<proteinExistence type="predicted"/>
<accession>A0A914C6G3</accession>
<evidence type="ECO:0000259" key="3">
    <source>
        <dbReference type="PROSITE" id="PS50238"/>
    </source>
</evidence>
<dbReference type="Proteomes" id="UP000887540">
    <property type="component" value="Unplaced"/>
</dbReference>
<evidence type="ECO:0000313" key="5">
    <source>
        <dbReference type="WBParaSite" id="ACRNAN_Path_325.g1239.t2"/>
    </source>
</evidence>
<dbReference type="GO" id="GO:0007165">
    <property type="term" value="P:signal transduction"/>
    <property type="evidence" value="ECO:0007669"/>
    <property type="project" value="InterPro"/>
</dbReference>
<dbReference type="Pfam" id="PF00620">
    <property type="entry name" value="RhoGAP"/>
    <property type="match status" value="1"/>
</dbReference>